<feature type="transmembrane region" description="Helical" evidence="1">
    <location>
        <begin position="37"/>
        <end position="55"/>
    </location>
</feature>
<evidence type="ECO:0000313" key="3">
    <source>
        <dbReference type="Proteomes" id="UP000239480"/>
    </source>
</evidence>
<dbReference type="AlphaFoldDB" id="A0A2T0RLN7"/>
<proteinExistence type="predicted"/>
<dbReference type="RefSeq" id="WP_146136707.1">
    <property type="nucleotide sequence ID" value="NZ_PVTD01000007.1"/>
</dbReference>
<keyword evidence="1" id="KW-0812">Transmembrane</keyword>
<evidence type="ECO:0000256" key="1">
    <source>
        <dbReference type="SAM" id="Phobius"/>
    </source>
</evidence>
<feature type="transmembrane region" description="Helical" evidence="1">
    <location>
        <begin position="88"/>
        <end position="106"/>
    </location>
</feature>
<organism evidence="2 3">
    <name type="scientific">Aliiruegeria haliotis</name>
    <dbReference type="NCBI Taxonomy" id="1280846"/>
    <lineage>
        <taxon>Bacteria</taxon>
        <taxon>Pseudomonadati</taxon>
        <taxon>Pseudomonadota</taxon>
        <taxon>Alphaproteobacteria</taxon>
        <taxon>Rhodobacterales</taxon>
        <taxon>Roseobacteraceae</taxon>
        <taxon>Aliiruegeria</taxon>
    </lineage>
</organism>
<protein>
    <recommendedName>
        <fullName evidence="4">SPW repeat-containing protein</fullName>
    </recommendedName>
</protein>
<dbReference type="OrthoDB" id="9962458at2"/>
<comment type="caution">
    <text evidence="2">The sequence shown here is derived from an EMBL/GenBank/DDBJ whole genome shotgun (WGS) entry which is preliminary data.</text>
</comment>
<feature type="transmembrane region" description="Helical" evidence="1">
    <location>
        <begin position="12"/>
        <end position="31"/>
    </location>
</feature>
<keyword evidence="3" id="KW-1185">Reference proteome</keyword>
<keyword evidence="1" id="KW-0472">Membrane</keyword>
<name>A0A2T0RLN7_9RHOB</name>
<accession>A0A2T0RLN7</accession>
<feature type="transmembrane region" description="Helical" evidence="1">
    <location>
        <begin position="62"/>
        <end position="82"/>
    </location>
</feature>
<dbReference type="EMBL" id="PVTD01000007">
    <property type="protein sequence ID" value="PRY22105.1"/>
    <property type="molecule type" value="Genomic_DNA"/>
</dbReference>
<sequence>MSRLFHADHRPHLVALVAGAVAFLLPYFIGFSPEKAVGAHLIGVTLMALGSKAVWRPGKGDDLLLIGGGALAILVPVFAWQMPSGSAWAFPVLGTIVAIAAIRHMATDLVSNEPEGTNET</sequence>
<evidence type="ECO:0000313" key="2">
    <source>
        <dbReference type="EMBL" id="PRY22105.1"/>
    </source>
</evidence>
<keyword evidence="1" id="KW-1133">Transmembrane helix</keyword>
<gene>
    <name evidence="2" type="ORF">CLV78_10729</name>
</gene>
<reference evidence="2 3" key="1">
    <citation type="submission" date="2018-03" db="EMBL/GenBank/DDBJ databases">
        <title>Genomic Encyclopedia of Archaeal and Bacterial Type Strains, Phase II (KMG-II): from individual species to whole genera.</title>
        <authorList>
            <person name="Goeker M."/>
        </authorList>
    </citation>
    <scope>NUCLEOTIDE SEQUENCE [LARGE SCALE GENOMIC DNA]</scope>
    <source>
        <strain evidence="2 3">DSM 29328</strain>
    </source>
</reference>
<evidence type="ECO:0008006" key="4">
    <source>
        <dbReference type="Google" id="ProtNLM"/>
    </source>
</evidence>
<dbReference type="Proteomes" id="UP000239480">
    <property type="component" value="Unassembled WGS sequence"/>
</dbReference>